<comment type="caution">
    <text evidence="2">The sequence shown here is derived from an EMBL/GenBank/DDBJ whole genome shotgun (WGS) entry which is preliminary data.</text>
</comment>
<evidence type="ECO:0000313" key="2">
    <source>
        <dbReference type="EMBL" id="ESS72462.1"/>
    </source>
</evidence>
<protein>
    <submittedName>
        <fullName evidence="2">Putative membrane protein</fullName>
    </submittedName>
</protein>
<reference evidence="2 3" key="1">
    <citation type="journal article" date="2013" name="Genome Announc.">
        <title>Draft Genome Sequence of the Methanotrophic Gammaproteobacterium Methyloglobulus morosus DSM 22980 Strain KoM1.</title>
        <authorList>
            <person name="Poehlein A."/>
            <person name="Deutzmann J.S."/>
            <person name="Daniel R."/>
            <person name="Simeonova D.D."/>
        </authorList>
    </citation>
    <scope>NUCLEOTIDE SEQUENCE [LARGE SCALE GENOMIC DNA]</scope>
    <source>
        <strain evidence="2 3">KoM1</strain>
    </source>
</reference>
<dbReference type="EMBL" id="AYLO01000054">
    <property type="protein sequence ID" value="ESS72462.1"/>
    <property type="molecule type" value="Genomic_DNA"/>
</dbReference>
<organism evidence="2 3">
    <name type="scientific">Methyloglobulus morosus KoM1</name>
    <dbReference type="NCBI Taxonomy" id="1116472"/>
    <lineage>
        <taxon>Bacteria</taxon>
        <taxon>Pseudomonadati</taxon>
        <taxon>Pseudomonadota</taxon>
        <taxon>Gammaproteobacteria</taxon>
        <taxon>Methylococcales</taxon>
        <taxon>Methylococcaceae</taxon>
        <taxon>Methyloglobulus</taxon>
    </lineage>
</organism>
<keyword evidence="1" id="KW-0472">Membrane</keyword>
<dbReference type="Proteomes" id="UP000017842">
    <property type="component" value="Unassembled WGS sequence"/>
</dbReference>
<feature type="transmembrane region" description="Helical" evidence="1">
    <location>
        <begin position="122"/>
        <end position="142"/>
    </location>
</feature>
<keyword evidence="3" id="KW-1185">Reference proteome</keyword>
<keyword evidence="1" id="KW-1133">Transmembrane helix</keyword>
<sequence>MALIERKNDKQVVNPSLMCAIPDDLSPSEREGIIICPACGGANPKDAVFCVSHQCHKALGEFKYVLEELQAQKNWIEKLADKVTHFIAKPHFIIIHMLWFAVWIMANEGYLGHLPYFDEYPYSLLGIILAIEAVFITGFLLISQNHQSAYSEKRAELDYEVNIRSYRKLIELEKRLDSLESKNPIGREGEPEA</sequence>
<dbReference type="Pfam" id="PF06210">
    <property type="entry name" value="DUF1003"/>
    <property type="match status" value="1"/>
</dbReference>
<proteinExistence type="predicted"/>
<dbReference type="AlphaFoldDB" id="V5C1V1"/>
<accession>V5C1V1</accession>
<dbReference type="RefSeq" id="WP_023494514.1">
    <property type="nucleotide sequence ID" value="NZ_AYLO01000054.1"/>
</dbReference>
<evidence type="ECO:0000313" key="3">
    <source>
        <dbReference type="Proteomes" id="UP000017842"/>
    </source>
</evidence>
<keyword evidence="1" id="KW-0812">Transmembrane</keyword>
<dbReference type="eggNOG" id="COG4420">
    <property type="taxonomic scope" value="Bacteria"/>
</dbReference>
<evidence type="ECO:0000256" key="1">
    <source>
        <dbReference type="SAM" id="Phobius"/>
    </source>
</evidence>
<gene>
    <name evidence="2" type="ORF">MGMO_56c00020</name>
</gene>
<name>V5C1V1_9GAMM</name>
<dbReference type="OrthoDB" id="9795736at2"/>
<dbReference type="InterPro" id="IPR010406">
    <property type="entry name" value="DUF1003"/>
</dbReference>
<feature type="transmembrane region" description="Helical" evidence="1">
    <location>
        <begin position="92"/>
        <end position="110"/>
    </location>
</feature>